<dbReference type="SUPFAM" id="SSF50784">
    <property type="entry name" value="Transcription factor IIA (TFIIA), beta-barrel domain"/>
    <property type="match status" value="1"/>
</dbReference>
<dbReference type="FunFam" id="2.30.18.10:FF:000001">
    <property type="entry name" value="Transcription initiation factor IIA subunit 2"/>
    <property type="match status" value="1"/>
</dbReference>
<dbReference type="GO" id="GO:0005672">
    <property type="term" value="C:transcription factor TFIIA complex"/>
    <property type="evidence" value="ECO:0007669"/>
    <property type="project" value="InterPro"/>
</dbReference>
<dbReference type="PANTHER" id="PTHR10966">
    <property type="entry name" value="TRANSCRIPTION INITIATION FACTOR IIA SUBUNIT 2"/>
    <property type="match status" value="1"/>
</dbReference>
<organism evidence="9 10">
    <name type="scientific">Galendromus occidentalis</name>
    <name type="common">western predatory mite</name>
    <dbReference type="NCBI Taxonomy" id="34638"/>
    <lineage>
        <taxon>Eukaryota</taxon>
        <taxon>Metazoa</taxon>
        <taxon>Ecdysozoa</taxon>
        <taxon>Arthropoda</taxon>
        <taxon>Chelicerata</taxon>
        <taxon>Arachnida</taxon>
        <taxon>Acari</taxon>
        <taxon>Parasitiformes</taxon>
        <taxon>Mesostigmata</taxon>
        <taxon>Gamasina</taxon>
        <taxon>Phytoseioidea</taxon>
        <taxon>Phytoseiidae</taxon>
        <taxon>Typhlodrominae</taxon>
        <taxon>Galendromus</taxon>
    </lineage>
</organism>
<dbReference type="Gene3D" id="1.10.287.190">
    <property type="entry name" value="Transcription factor IIA gamma subunit, alpha-helical domain"/>
    <property type="match status" value="1"/>
</dbReference>
<evidence type="ECO:0000313" key="10">
    <source>
        <dbReference type="RefSeq" id="XP_003742840.1"/>
    </source>
</evidence>
<keyword evidence="4 6" id="KW-0804">Transcription</keyword>
<dbReference type="Pfam" id="PF02751">
    <property type="entry name" value="TFIIA_gamma_C"/>
    <property type="match status" value="1"/>
</dbReference>
<evidence type="ECO:0000259" key="7">
    <source>
        <dbReference type="Pfam" id="PF02268"/>
    </source>
</evidence>
<dbReference type="GO" id="GO:0006367">
    <property type="term" value="P:transcription initiation at RNA polymerase II promoter"/>
    <property type="evidence" value="ECO:0007669"/>
    <property type="project" value="InterPro"/>
</dbReference>
<dbReference type="GeneID" id="100900349"/>
<comment type="function">
    <text evidence="6">TFIIA is a component of the transcription machinery of RNA polymerase II and plays an important role in transcriptional activation.</text>
</comment>
<dbReference type="Proteomes" id="UP000694867">
    <property type="component" value="Unplaced"/>
</dbReference>
<sequence length="106" mass="11972">MSYQLYRTTTLGHTLQEALDEFVASGQISQALACQVLSQFDKSISNVFATRVKSRLSFKAGRLSTYRFCDNVWTLVLKNVEFREIQEIVKADTVKIVACESRSGNN</sequence>
<evidence type="ECO:0000256" key="4">
    <source>
        <dbReference type="ARBA" id="ARBA00023163"/>
    </source>
</evidence>
<evidence type="ECO:0000313" key="9">
    <source>
        <dbReference type="Proteomes" id="UP000694867"/>
    </source>
</evidence>
<keyword evidence="3 6" id="KW-0805">Transcription regulation</keyword>
<evidence type="ECO:0000256" key="6">
    <source>
        <dbReference type="PIRNR" id="PIRNR009415"/>
    </source>
</evidence>
<keyword evidence="5 6" id="KW-0539">Nucleus</keyword>
<dbReference type="Gene3D" id="2.30.18.10">
    <property type="entry name" value="Transcription factor IIA (TFIIA), beta-barrel domain"/>
    <property type="match status" value="1"/>
</dbReference>
<keyword evidence="9" id="KW-1185">Reference proteome</keyword>
<dbReference type="RefSeq" id="XP_003742840.1">
    <property type="nucleotide sequence ID" value="XM_003742792.2"/>
</dbReference>
<dbReference type="PIRSF" id="PIRSF009415">
    <property type="entry name" value="Hum_TFIIA_gamma"/>
    <property type="match status" value="1"/>
</dbReference>
<reference evidence="10" key="1">
    <citation type="submission" date="2025-08" db="UniProtKB">
        <authorList>
            <consortium name="RefSeq"/>
        </authorList>
    </citation>
    <scope>IDENTIFICATION</scope>
</reference>
<evidence type="ECO:0000259" key="8">
    <source>
        <dbReference type="Pfam" id="PF02751"/>
    </source>
</evidence>
<dbReference type="InterPro" id="IPR003194">
    <property type="entry name" value="TFIIA_gsu"/>
</dbReference>
<dbReference type="SUPFAM" id="SSF47396">
    <property type="entry name" value="Transcription factor IIA (TFIIA), alpha-helical domain"/>
    <property type="match status" value="1"/>
</dbReference>
<dbReference type="InterPro" id="IPR009083">
    <property type="entry name" value="TFIIA_a-hlx"/>
</dbReference>
<feature type="domain" description="Transcription initiation factor IIA gamma subunit N-terminal" evidence="7">
    <location>
        <begin position="2"/>
        <end position="47"/>
    </location>
</feature>
<comment type="subcellular location">
    <subcellularLocation>
        <location evidence="1 6">Nucleus</location>
    </subcellularLocation>
</comment>
<dbReference type="Pfam" id="PF02268">
    <property type="entry name" value="TFIIA_gamma_N"/>
    <property type="match status" value="1"/>
</dbReference>
<dbReference type="InterPro" id="IPR015871">
    <property type="entry name" value="TFIIA_gsu_C"/>
</dbReference>
<feature type="domain" description="Transcription initiation factor IIA gamma subunit C-terminal" evidence="8">
    <location>
        <begin position="61"/>
        <end position="101"/>
    </location>
</feature>
<proteinExistence type="inferred from homology"/>
<evidence type="ECO:0000256" key="1">
    <source>
        <dbReference type="ARBA" id="ARBA00004123"/>
    </source>
</evidence>
<dbReference type="AlphaFoldDB" id="A0AAJ6QSW1"/>
<evidence type="ECO:0000256" key="5">
    <source>
        <dbReference type="ARBA" id="ARBA00023242"/>
    </source>
</evidence>
<dbReference type="FunFam" id="1.10.287.190:FF:000001">
    <property type="entry name" value="Transcription initiation factor IIA subunit 2"/>
    <property type="match status" value="1"/>
</dbReference>
<dbReference type="CDD" id="cd10145">
    <property type="entry name" value="TFIIA_gamma_N"/>
    <property type="match status" value="1"/>
</dbReference>
<dbReference type="InterPro" id="IPR015872">
    <property type="entry name" value="TFIIA_gsu_N"/>
</dbReference>
<name>A0AAJ6QSW1_9ACAR</name>
<dbReference type="CDD" id="cd10014">
    <property type="entry name" value="TFIIA_gamma_C"/>
    <property type="match status" value="1"/>
</dbReference>
<evidence type="ECO:0000256" key="2">
    <source>
        <dbReference type="ARBA" id="ARBA00007675"/>
    </source>
</evidence>
<gene>
    <name evidence="10" type="primary">LOC100900349</name>
</gene>
<accession>A0AAJ6QSW1</accession>
<protein>
    <recommendedName>
        <fullName evidence="6">Transcription initiation factor IIA subunit 2</fullName>
    </recommendedName>
</protein>
<dbReference type="InterPro" id="IPR009088">
    <property type="entry name" value="TFIIA_b-brl"/>
</dbReference>
<comment type="similarity">
    <text evidence="2 6">Belongs to the TFIIA subunit 2 family.</text>
</comment>
<dbReference type="KEGG" id="goe:100900349"/>
<evidence type="ECO:0000256" key="3">
    <source>
        <dbReference type="ARBA" id="ARBA00023015"/>
    </source>
</evidence>